<keyword evidence="7 10" id="KW-0472">Membrane</keyword>
<dbReference type="InterPro" id="IPR004117">
    <property type="entry name" value="7tm6_olfct_rcpt"/>
</dbReference>
<comment type="subcellular location">
    <subcellularLocation>
        <location evidence="1 10">Cell membrane</location>
        <topology evidence="1 10">Multi-pass membrane protein</topology>
    </subcellularLocation>
</comment>
<comment type="caution">
    <text evidence="10">Lacks conserved residue(s) required for the propagation of feature annotation.</text>
</comment>
<dbReference type="Pfam" id="PF02949">
    <property type="entry name" value="7tm_6"/>
    <property type="match status" value="1"/>
</dbReference>
<dbReference type="GO" id="GO:0005549">
    <property type="term" value="F:odorant binding"/>
    <property type="evidence" value="ECO:0007669"/>
    <property type="project" value="InterPro"/>
</dbReference>
<evidence type="ECO:0000256" key="7">
    <source>
        <dbReference type="ARBA" id="ARBA00023136"/>
    </source>
</evidence>
<feature type="transmembrane region" description="Helical" evidence="10">
    <location>
        <begin position="193"/>
        <end position="226"/>
    </location>
</feature>
<dbReference type="PANTHER" id="PTHR21137">
    <property type="entry name" value="ODORANT RECEPTOR"/>
    <property type="match status" value="1"/>
</dbReference>
<reference evidence="11" key="1">
    <citation type="journal article" date="2021" name="Zhi Wu Bao Hu">
        <title>Identification and Analysis of Chemosensory Gene of Yellow Leaf Borer.</title>
        <authorList>
            <person name="Li Z."/>
            <person name="Liu L."/>
            <person name="Yang B."/>
            <person name="Yan S."/>
            <person name="Wang G."/>
        </authorList>
    </citation>
    <scope>NUCLEOTIDE SEQUENCE</scope>
    <source>
        <strain evidence="11">ZC1996017</strain>
        <tissue evidence="11">Antennae and mouthparts</tissue>
    </source>
</reference>
<keyword evidence="9 10" id="KW-0807">Transducer</keyword>
<proteinExistence type="evidence at transcript level"/>
<reference evidence="11" key="2">
    <citation type="submission" date="2021-03" db="EMBL/GenBank/DDBJ databases">
        <authorList>
            <person name="Li z."/>
        </authorList>
    </citation>
    <scope>NUCLEOTIDE SEQUENCE</scope>
    <source>
        <strain evidence="11">ZC1996017</strain>
        <tissue evidence="11">Antennae and mouthparts</tissue>
    </source>
</reference>
<dbReference type="GO" id="GO:0005886">
    <property type="term" value="C:plasma membrane"/>
    <property type="evidence" value="ECO:0007669"/>
    <property type="project" value="UniProtKB-SubCell"/>
</dbReference>
<organism evidence="11">
    <name type="scientific">Heortia vitessoides</name>
    <dbReference type="NCBI Taxonomy" id="1557813"/>
    <lineage>
        <taxon>Eukaryota</taxon>
        <taxon>Metazoa</taxon>
        <taxon>Ecdysozoa</taxon>
        <taxon>Arthropoda</taxon>
        <taxon>Hexapoda</taxon>
        <taxon>Insecta</taxon>
        <taxon>Pterygota</taxon>
        <taxon>Neoptera</taxon>
        <taxon>Endopterygota</taxon>
        <taxon>Lepidoptera</taxon>
        <taxon>Glossata</taxon>
        <taxon>Ditrysia</taxon>
        <taxon>Pyraloidea</taxon>
        <taxon>Crambidae</taxon>
        <taxon>Heortia</taxon>
    </lineage>
</organism>
<keyword evidence="5 10" id="KW-0552">Olfaction</keyword>
<evidence type="ECO:0000256" key="4">
    <source>
        <dbReference type="ARBA" id="ARBA00022692"/>
    </source>
</evidence>
<evidence type="ECO:0000256" key="1">
    <source>
        <dbReference type="ARBA" id="ARBA00004651"/>
    </source>
</evidence>
<dbReference type="GO" id="GO:0004984">
    <property type="term" value="F:olfactory receptor activity"/>
    <property type="evidence" value="ECO:0007669"/>
    <property type="project" value="InterPro"/>
</dbReference>
<dbReference type="PANTHER" id="PTHR21137:SF35">
    <property type="entry name" value="ODORANT RECEPTOR 19A-RELATED"/>
    <property type="match status" value="1"/>
</dbReference>
<protein>
    <recommendedName>
        <fullName evidence="10">Odorant receptor</fullName>
    </recommendedName>
</protein>
<evidence type="ECO:0000313" key="11">
    <source>
        <dbReference type="EMBL" id="UVB79115.1"/>
    </source>
</evidence>
<feature type="transmembrane region" description="Helical" evidence="10">
    <location>
        <begin position="78"/>
        <end position="96"/>
    </location>
</feature>
<dbReference type="GO" id="GO:0007165">
    <property type="term" value="P:signal transduction"/>
    <property type="evidence" value="ECO:0007669"/>
    <property type="project" value="UniProtKB-KW"/>
</dbReference>
<keyword evidence="8 10" id="KW-0675">Receptor</keyword>
<feature type="transmembrane region" description="Helical" evidence="10">
    <location>
        <begin position="275"/>
        <end position="298"/>
    </location>
</feature>
<feature type="transmembrane region" description="Helical" evidence="10">
    <location>
        <begin position="138"/>
        <end position="161"/>
    </location>
</feature>
<sequence>MLLDRVISFAKRLEDPKHPLLGPNLKGLYLFGLWQTGSRYRKIAYNIVHVTTIFFVISQITELYFLRHDLNKALSNSSLTTLSVICCMKCFSFVLLQPTWCKLVKGISAEELREITIQNSRSLKIMEGYTKYSRIITYLYWMLVGSTNTILVVAPFLNYFLTSSYSDDTDANVDPYPQIMSSWFPFNTEKNPGYIVATLIQIVMSVQGAAVIAIFDTCAVAIMSFLKGQMILLKQKCMLIFENENEDYEQFLKNIKECHRHHNFLIEQYEIFDSLLSPIMFLYVLGCSMTICCSVVQLSLDETTYTQKLWVIQYTIGLVFQLFMYCWHGNDVFLESNDIDQGVYASYWWRATVQMRRQLILLAGKLNKPVYLNAGPFTCLSVPTFVSVIKGSYSFFTLFSQMQEEND</sequence>
<keyword evidence="3 10" id="KW-0716">Sensory transduction</keyword>
<feature type="transmembrane region" description="Helical" evidence="10">
    <location>
        <begin position="43"/>
        <end position="66"/>
    </location>
</feature>
<keyword evidence="2" id="KW-1003">Cell membrane</keyword>
<accession>A0A978W718</accession>
<dbReference type="AlphaFoldDB" id="A0A978W718"/>
<comment type="similarity">
    <text evidence="10">Belongs to the insect chemoreceptor superfamily. Heteromeric odorant receptor channel (TC 1.A.69) family.</text>
</comment>
<name>A0A978W718_9NEOP</name>
<evidence type="ECO:0000256" key="10">
    <source>
        <dbReference type="RuleBase" id="RU351113"/>
    </source>
</evidence>
<dbReference type="EMBL" id="MW717309">
    <property type="protein sequence ID" value="UVB79115.1"/>
    <property type="molecule type" value="mRNA"/>
</dbReference>
<keyword evidence="6 10" id="KW-1133">Transmembrane helix</keyword>
<evidence type="ECO:0000256" key="9">
    <source>
        <dbReference type="ARBA" id="ARBA00023224"/>
    </source>
</evidence>
<feature type="transmembrane region" description="Helical" evidence="10">
    <location>
        <begin position="310"/>
        <end position="327"/>
    </location>
</feature>
<evidence type="ECO:0000256" key="3">
    <source>
        <dbReference type="ARBA" id="ARBA00022606"/>
    </source>
</evidence>
<evidence type="ECO:0000256" key="8">
    <source>
        <dbReference type="ARBA" id="ARBA00023170"/>
    </source>
</evidence>
<evidence type="ECO:0000256" key="5">
    <source>
        <dbReference type="ARBA" id="ARBA00022725"/>
    </source>
</evidence>
<keyword evidence="4 10" id="KW-0812">Transmembrane</keyword>
<evidence type="ECO:0000256" key="2">
    <source>
        <dbReference type="ARBA" id="ARBA00022475"/>
    </source>
</evidence>
<evidence type="ECO:0000256" key="6">
    <source>
        <dbReference type="ARBA" id="ARBA00022989"/>
    </source>
</evidence>